<keyword evidence="2" id="KW-1185">Reference proteome</keyword>
<dbReference type="GeneID" id="36584554"/>
<name>A0A2J6SFH6_9HELO</name>
<protein>
    <submittedName>
        <fullName evidence="1">Uncharacterized protein</fullName>
    </submittedName>
</protein>
<dbReference type="AlphaFoldDB" id="A0A2J6SFH6"/>
<accession>A0A2J6SFH6</accession>
<dbReference type="InParanoid" id="A0A2J6SFH6"/>
<dbReference type="EMBL" id="KZ613921">
    <property type="protein sequence ID" value="PMD49504.1"/>
    <property type="molecule type" value="Genomic_DNA"/>
</dbReference>
<reference evidence="1 2" key="1">
    <citation type="submission" date="2016-04" db="EMBL/GenBank/DDBJ databases">
        <title>A degradative enzymes factory behind the ericoid mycorrhizal symbiosis.</title>
        <authorList>
            <consortium name="DOE Joint Genome Institute"/>
            <person name="Martino E."/>
            <person name="Morin E."/>
            <person name="Grelet G."/>
            <person name="Kuo A."/>
            <person name="Kohler A."/>
            <person name="Daghino S."/>
            <person name="Barry K."/>
            <person name="Choi C."/>
            <person name="Cichocki N."/>
            <person name="Clum A."/>
            <person name="Copeland A."/>
            <person name="Hainaut M."/>
            <person name="Haridas S."/>
            <person name="Labutti K."/>
            <person name="Lindquist E."/>
            <person name="Lipzen A."/>
            <person name="Khouja H.-R."/>
            <person name="Murat C."/>
            <person name="Ohm R."/>
            <person name="Olson A."/>
            <person name="Spatafora J."/>
            <person name="Veneault-Fourrey C."/>
            <person name="Henrissat B."/>
            <person name="Grigoriev I."/>
            <person name="Martin F."/>
            <person name="Perotto S."/>
        </authorList>
    </citation>
    <scope>NUCLEOTIDE SEQUENCE [LARGE SCALE GENOMIC DNA]</scope>
    <source>
        <strain evidence="1 2">E</strain>
    </source>
</reference>
<feature type="non-terminal residue" evidence="1">
    <location>
        <position position="1"/>
    </location>
</feature>
<sequence length="53" mass="6335">IALLVLYIPRIRNEVFGYTNLWNIYIIRADSIYQNHVSGKPFFLYRYPKQGAE</sequence>
<proteinExistence type="predicted"/>
<dbReference type="Proteomes" id="UP000235371">
    <property type="component" value="Unassembled WGS sequence"/>
</dbReference>
<dbReference type="RefSeq" id="XP_024726408.1">
    <property type="nucleotide sequence ID" value="XM_024876475.1"/>
</dbReference>
<dbReference type="OrthoDB" id="3546635at2759"/>
<gene>
    <name evidence="1" type="ORF">K444DRAFT_549645</name>
</gene>
<organism evidence="1 2">
    <name type="scientific">Hyaloscypha bicolor E</name>
    <dbReference type="NCBI Taxonomy" id="1095630"/>
    <lineage>
        <taxon>Eukaryota</taxon>
        <taxon>Fungi</taxon>
        <taxon>Dikarya</taxon>
        <taxon>Ascomycota</taxon>
        <taxon>Pezizomycotina</taxon>
        <taxon>Leotiomycetes</taxon>
        <taxon>Helotiales</taxon>
        <taxon>Hyaloscyphaceae</taxon>
        <taxon>Hyaloscypha</taxon>
        <taxon>Hyaloscypha bicolor</taxon>
    </lineage>
</organism>
<evidence type="ECO:0000313" key="1">
    <source>
        <dbReference type="EMBL" id="PMD49504.1"/>
    </source>
</evidence>
<evidence type="ECO:0000313" key="2">
    <source>
        <dbReference type="Proteomes" id="UP000235371"/>
    </source>
</evidence>